<dbReference type="GeneID" id="7450728"/>
<feature type="region of interest" description="Disordered" evidence="1">
    <location>
        <begin position="253"/>
        <end position="272"/>
    </location>
</feature>
<dbReference type="Gene3D" id="1.10.720.30">
    <property type="entry name" value="SAP domain"/>
    <property type="match status" value="1"/>
</dbReference>
<dbReference type="Pfam" id="PF02037">
    <property type="entry name" value="SAP"/>
    <property type="match status" value="1"/>
</dbReference>
<dbReference type="SMART" id="SM00513">
    <property type="entry name" value="SAP"/>
    <property type="match status" value="1"/>
</dbReference>
<organism evidence="3 4">
    <name type="scientific">Thalassiosira pseudonana</name>
    <name type="common">Marine diatom</name>
    <name type="synonym">Cyclotella nana</name>
    <dbReference type="NCBI Taxonomy" id="35128"/>
    <lineage>
        <taxon>Eukaryota</taxon>
        <taxon>Sar</taxon>
        <taxon>Stramenopiles</taxon>
        <taxon>Ochrophyta</taxon>
        <taxon>Bacillariophyta</taxon>
        <taxon>Coscinodiscophyceae</taxon>
        <taxon>Thalassiosirophycidae</taxon>
        <taxon>Thalassiosirales</taxon>
        <taxon>Thalassiosiraceae</taxon>
        <taxon>Thalassiosira</taxon>
    </lineage>
</organism>
<dbReference type="SUPFAM" id="SSF68906">
    <property type="entry name" value="SAP domain"/>
    <property type="match status" value="1"/>
</dbReference>
<evidence type="ECO:0000256" key="1">
    <source>
        <dbReference type="SAM" id="MobiDB-lite"/>
    </source>
</evidence>
<dbReference type="InterPro" id="IPR036361">
    <property type="entry name" value="SAP_dom_sf"/>
</dbReference>
<reference evidence="3 4" key="2">
    <citation type="journal article" date="2008" name="Nature">
        <title>The Phaeodactylum genome reveals the evolutionary history of diatom genomes.</title>
        <authorList>
            <person name="Bowler C."/>
            <person name="Allen A.E."/>
            <person name="Badger J.H."/>
            <person name="Grimwood J."/>
            <person name="Jabbari K."/>
            <person name="Kuo A."/>
            <person name="Maheswari U."/>
            <person name="Martens C."/>
            <person name="Maumus F."/>
            <person name="Otillar R.P."/>
            <person name="Rayko E."/>
            <person name="Salamov A."/>
            <person name="Vandepoele K."/>
            <person name="Beszteri B."/>
            <person name="Gruber A."/>
            <person name="Heijde M."/>
            <person name="Katinka M."/>
            <person name="Mock T."/>
            <person name="Valentin K."/>
            <person name="Verret F."/>
            <person name="Berges J.A."/>
            <person name="Brownlee C."/>
            <person name="Cadoret J.P."/>
            <person name="Chiovitti A."/>
            <person name="Choi C.J."/>
            <person name="Coesel S."/>
            <person name="De Martino A."/>
            <person name="Detter J.C."/>
            <person name="Durkin C."/>
            <person name="Falciatore A."/>
            <person name="Fournet J."/>
            <person name="Haruta M."/>
            <person name="Huysman M.J."/>
            <person name="Jenkins B.D."/>
            <person name="Jiroutova K."/>
            <person name="Jorgensen R.E."/>
            <person name="Joubert Y."/>
            <person name="Kaplan A."/>
            <person name="Kroger N."/>
            <person name="Kroth P.G."/>
            <person name="La Roche J."/>
            <person name="Lindquist E."/>
            <person name="Lommer M."/>
            <person name="Martin-Jezequel V."/>
            <person name="Lopez P.J."/>
            <person name="Lucas S."/>
            <person name="Mangogna M."/>
            <person name="McGinnis K."/>
            <person name="Medlin L.K."/>
            <person name="Montsant A."/>
            <person name="Oudot-Le Secq M.P."/>
            <person name="Napoli C."/>
            <person name="Obornik M."/>
            <person name="Parker M.S."/>
            <person name="Petit J.L."/>
            <person name="Porcel B.M."/>
            <person name="Poulsen N."/>
            <person name="Robison M."/>
            <person name="Rychlewski L."/>
            <person name="Rynearson T.A."/>
            <person name="Schmutz J."/>
            <person name="Shapiro H."/>
            <person name="Siaut M."/>
            <person name="Stanley M."/>
            <person name="Sussman M.R."/>
            <person name="Taylor A.R."/>
            <person name="Vardi A."/>
            <person name="von Dassow P."/>
            <person name="Vyverman W."/>
            <person name="Willis A."/>
            <person name="Wyrwicz L.S."/>
            <person name="Rokhsar D.S."/>
            <person name="Weissenbach J."/>
            <person name="Armbrust E.V."/>
            <person name="Green B.R."/>
            <person name="Van de Peer Y."/>
            <person name="Grigoriev I.V."/>
        </authorList>
    </citation>
    <scope>NUCLEOTIDE SEQUENCE [LARGE SCALE GENOMIC DNA]</scope>
    <source>
        <strain evidence="3 4">CCMP1335</strain>
    </source>
</reference>
<keyword evidence="4" id="KW-1185">Reference proteome</keyword>
<evidence type="ECO:0000259" key="2">
    <source>
        <dbReference type="PROSITE" id="PS50800"/>
    </source>
</evidence>
<dbReference type="Proteomes" id="UP000001449">
    <property type="component" value="Chromosome 10"/>
</dbReference>
<name>B8C9M9_THAPS</name>
<reference evidence="3 4" key="1">
    <citation type="journal article" date="2004" name="Science">
        <title>The genome of the diatom Thalassiosira pseudonana: ecology, evolution, and metabolism.</title>
        <authorList>
            <person name="Armbrust E.V."/>
            <person name="Berges J.A."/>
            <person name="Bowler C."/>
            <person name="Green B.R."/>
            <person name="Martinez D."/>
            <person name="Putnam N.H."/>
            <person name="Zhou S."/>
            <person name="Allen A.E."/>
            <person name="Apt K.E."/>
            <person name="Bechner M."/>
            <person name="Brzezinski M.A."/>
            <person name="Chaal B.K."/>
            <person name="Chiovitti A."/>
            <person name="Davis A.K."/>
            <person name="Demarest M.S."/>
            <person name="Detter J.C."/>
            <person name="Glavina T."/>
            <person name="Goodstein D."/>
            <person name="Hadi M.Z."/>
            <person name="Hellsten U."/>
            <person name="Hildebrand M."/>
            <person name="Jenkins B.D."/>
            <person name="Jurka J."/>
            <person name="Kapitonov V.V."/>
            <person name="Kroger N."/>
            <person name="Lau W.W."/>
            <person name="Lane T.W."/>
            <person name="Larimer F.W."/>
            <person name="Lippmeier J.C."/>
            <person name="Lucas S."/>
            <person name="Medina M."/>
            <person name="Montsant A."/>
            <person name="Obornik M."/>
            <person name="Parker M.S."/>
            <person name="Palenik B."/>
            <person name="Pazour G.J."/>
            <person name="Richardson P.M."/>
            <person name="Rynearson T.A."/>
            <person name="Saito M.A."/>
            <person name="Schwartz D.C."/>
            <person name="Thamatrakoln K."/>
            <person name="Valentin K."/>
            <person name="Vardi A."/>
            <person name="Wilkerson F.P."/>
            <person name="Rokhsar D.S."/>
        </authorList>
    </citation>
    <scope>NUCLEOTIDE SEQUENCE [LARGE SCALE GENOMIC DNA]</scope>
    <source>
        <strain evidence="3 4">CCMP1335</strain>
    </source>
</reference>
<feature type="compositionally biased region" description="Acidic residues" evidence="1">
    <location>
        <begin position="258"/>
        <end position="269"/>
    </location>
</feature>
<dbReference type="EMBL" id="CM000646">
    <property type="protein sequence ID" value="EED90071.1"/>
    <property type="molecule type" value="Genomic_DNA"/>
</dbReference>
<protein>
    <recommendedName>
        <fullName evidence="2">SAP domain-containing protein</fullName>
    </recommendedName>
</protein>
<dbReference type="KEGG" id="tps:THAPSDRAFT_24217"/>
<gene>
    <name evidence="3" type="ORF">THAPSDRAFT_24217</name>
</gene>
<dbReference type="PROSITE" id="PS50800">
    <property type="entry name" value="SAP"/>
    <property type="match status" value="1"/>
</dbReference>
<dbReference type="RefSeq" id="XP_002292875.1">
    <property type="nucleotide sequence ID" value="XM_002292839.1"/>
</dbReference>
<accession>B8C9M9</accession>
<dbReference type="eggNOG" id="ENOG502SP4M">
    <property type="taxonomic scope" value="Eukaryota"/>
</dbReference>
<dbReference type="OMA" id="CVDGTFW"/>
<dbReference type="InParanoid" id="B8C9M9"/>
<proteinExistence type="predicted"/>
<evidence type="ECO:0000313" key="3">
    <source>
        <dbReference type="EMBL" id="EED90071.1"/>
    </source>
</evidence>
<dbReference type="AlphaFoldDB" id="B8C9M9"/>
<dbReference type="PaxDb" id="35128-Thaps24217"/>
<sequence length="319" mass="35731">MRGKICVDGTFWSISDATTSKDKHSHEKQREITITIEKHFVPTSSVGGTQTYDQLTDFDWGGIYPNDEDEVTHRKYDEAEELNVKEYAARLGVDIDNLDMNKVDKSADGDTTGEQSDGKGFRFNITQATLEQLSNAGLAKEIVQQGDGMEYELDKLVDGNEMNKQAFSMLGKDISQEELREAGIIAGSIPEMWRESVPVEDLPEYRQSDEFGVNKVVDGIMQDEIIEMEVNVAGDGDAESELISACDEDEALGSLAEGENEENEEEDQAPYEVVKDPIDKLTVSRLKEVLRQEGLKVSGNKQELRDRLREHVSVLLQEE</sequence>
<dbReference type="HOGENOM" id="CLU_872867_0_0_1"/>
<dbReference type="InterPro" id="IPR003034">
    <property type="entry name" value="SAP_dom"/>
</dbReference>
<feature type="domain" description="SAP" evidence="2">
    <location>
        <begin position="278"/>
        <end position="312"/>
    </location>
</feature>
<evidence type="ECO:0000313" key="4">
    <source>
        <dbReference type="Proteomes" id="UP000001449"/>
    </source>
</evidence>